<dbReference type="PANTHER" id="PTHR47718:SF15">
    <property type="entry name" value="PROTEIN FAR1-RELATED SEQUENCE 5-LIKE"/>
    <property type="match status" value="1"/>
</dbReference>
<dbReference type="Proteomes" id="UP001630127">
    <property type="component" value="Unassembled WGS sequence"/>
</dbReference>
<comment type="caution">
    <text evidence="2">The sequence shown here is derived from an EMBL/GenBank/DDBJ whole genome shotgun (WGS) entry which is preliminary data.</text>
</comment>
<sequence length="396" mass="46487">MESKGEFTSIKFDEEVEFDANNFSSTSDDCDKNEQAYNEQPLVEHGTIEIPEFVDYSTEAVLKRTFENEKPVSVLTYGDKAMQKAIKVVAPEAWHRLCSWHLVQNAKIKVKYDKFVNVFSLLMKKKLSTNEFDYSWARWVEEYRVEKNDWVEMLFRKRDVCAEAYVRGHFLLVWAAHKGAVHKIEDMCLVMTTKTMLLEKHASQIYNRNVFYIVHKHLNWQGLYITIDTIHYPQGCAHVLSKYRVKNTTYVMENERTTHVLRCSFLKFESKGYPFIPMSRVMVLEQMANIPQSCIRLRWGRQDEENMLVYSSKSKASIPQDVTEIAKFGSFTEHCKELSYLGTHVEGKFGNVMGVVDREIGRLKDKWNNSGLGKTKQPRCYDFQRRYGHRVEVWIL</sequence>
<dbReference type="InterPro" id="IPR018289">
    <property type="entry name" value="MULE_transposase_dom"/>
</dbReference>
<gene>
    <name evidence="2" type="ORF">ACH5RR_012754</name>
</gene>
<organism evidence="2 3">
    <name type="scientific">Cinchona calisaya</name>
    <dbReference type="NCBI Taxonomy" id="153742"/>
    <lineage>
        <taxon>Eukaryota</taxon>
        <taxon>Viridiplantae</taxon>
        <taxon>Streptophyta</taxon>
        <taxon>Embryophyta</taxon>
        <taxon>Tracheophyta</taxon>
        <taxon>Spermatophyta</taxon>
        <taxon>Magnoliopsida</taxon>
        <taxon>eudicotyledons</taxon>
        <taxon>Gunneridae</taxon>
        <taxon>Pentapetalae</taxon>
        <taxon>asterids</taxon>
        <taxon>lamiids</taxon>
        <taxon>Gentianales</taxon>
        <taxon>Rubiaceae</taxon>
        <taxon>Cinchonoideae</taxon>
        <taxon>Cinchoneae</taxon>
        <taxon>Cinchona</taxon>
    </lineage>
</organism>
<feature type="domain" description="MULE transposase" evidence="1">
    <location>
        <begin position="60"/>
        <end position="105"/>
    </location>
</feature>
<reference evidence="2 3" key="1">
    <citation type="submission" date="2024-11" db="EMBL/GenBank/DDBJ databases">
        <title>A near-complete genome assembly of Cinchona calisaya.</title>
        <authorList>
            <person name="Lian D.C."/>
            <person name="Zhao X.W."/>
            <person name="Wei L."/>
        </authorList>
    </citation>
    <scope>NUCLEOTIDE SEQUENCE [LARGE SCALE GENOMIC DNA]</scope>
    <source>
        <tissue evidence="2">Nenye</tissue>
    </source>
</reference>
<evidence type="ECO:0000313" key="2">
    <source>
        <dbReference type="EMBL" id="KAL3528098.1"/>
    </source>
</evidence>
<proteinExistence type="predicted"/>
<dbReference type="Pfam" id="PF10551">
    <property type="entry name" value="MULE"/>
    <property type="match status" value="1"/>
</dbReference>
<keyword evidence="3" id="KW-1185">Reference proteome</keyword>
<dbReference type="EMBL" id="JBJUIK010000005">
    <property type="protein sequence ID" value="KAL3528098.1"/>
    <property type="molecule type" value="Genomic_DNA"/>
</dbReference>
<dbReference type="PANTHER" id="PTHR47718">
    <property type="entry name" value="OS01G0519700 PROTEIN"/>
    <property type="match status" value="1"/>
</dbReference>
<evidence type="ECO:0000259" key="1">
    <source>
        <dbReference type="Pfam" id="PF10551"/>
    </source>
</evidence>
<dbReference type="AlphaFoldDB" id="A0ABD3AA99"/>
<protein>
    <recommendedName>
        <fullName evidence="1">MULE transposase domain-containing protein</fullName>
    </recommendedName>
</protein>
<accession>A0ABD3AA99</accession>
<name>A0ABD3AA99_9GENT</name>
<evidence type="ECO:0000313" key="3">
    <source>
        <dbReference type="Proteomes" id="UP001630127"/>
    </source>
</evidence>